<name>A0AAN9BLZ3_9CAEN</name>
<gene>
    <name evidence="2" type="ORF">V1264_015869</name>
</gene>
<evidence type="ECO:0000313" key="2">
    <source>
        <dbReference type="EMBL" id="KAK7108067.1"/>
    </source>
</evidence>
<dbReference type="EMBL" id="JBAMIC010000004">
    <property type="protein sequence ID" value="KAK7108067.1"/>
    <property type="molecule type" value="Genomic_DNA"/>
</dbReference>
<evidence type="ECO:0000313" key="3">
    <source>
        <dbReference type="Proteomes" id="UP001374579"/>
    </source>
</evidence>
<protein>
    <submittedName>
        <fullName evidence="2">Uncharacterized protein</fullName>
    </submittedName>
</protein>
<dbReference type="Proteomes" id="UP001374579">
    <property type="component" value="Unassembled WGS sequence"/>
</dbReference>
<feature type="signal peptide" evidence="1">
    <location>
        <begin position="1"/>
        <end position="19"/>
    </location>
</feature>
<feature type="chain" id="PRO_5043023920" evidence="1">
    <location>
        <begin position="20"/>
        <end position="80"/>
    </location>
</feature>
<accession>A0AAN9BLZ3</accession>
<reference evidence="2 3" key="1">
    <citation type="submission" date="2024-02" db="EMBL/GenBank/DDBJ databases">
        <title>Chromosome-scale genome assembly of the rough periwinkle Littorina saxatilis.</title>
        <authorList>
            <person name="De Jode A."/>
            <person name="Faria R."/>
            <person name="Formenti G."/>
            <person name="Sims Y."/>
            <person name="Smith T.P."/>
            <person name="Tracey A."/>
            <person name="Wood J.M.D."/>
            <person name="Zagrodzka Z.B."/>
            <person name="Johannesson K."/>
            <person name="Butlin R.K."/>
            <person name="Leder E.H."/>
        </authorList>
    </citation>
    <scope>NUCLEOTIDE SEQUENCE [LARGE SCALE GENOMIC DNA]</scope>
    <source>
        <strain evidence="2">Snail1</strain>
        <tissue evidence="2">Muscle</tissue>
    </source>
</reference>
<proteinExistence type="predicted"/>
<sequence length="80" mass="8982">MKLHYVLLSLTLIVMEVNAAPTEGDSKDKCIAHGEECDPEVTQFRFGEVRCCQSYDGCVRSYDPSDSATRYRCSPIFIGK</sequence>
<dbReference type="AlphaFoldDB" id="A0AAN9BLZ3"/>
<evidence type="ECO:0000256" key="1">
    <source>
        <dbReference type="SAM" id="SignalP"/>
    </source>
</evidence>
<keyword evidence="1" id="KW-0732">Signal</keyword>
<comment type="caution">
    <text evidence="2">The sequence shown here is derived from an EMBL/GenBank/DDBJ whole genome shotgun (WGS) entry which is preliminary data.</text>
</comment>
<organism evidence="2 3">
    <name type="scientific">Littorina saxatilis</name>
    <dbReference type="NCBI Taxonomy" id="31220"/>
    <lineage>
        <taxon>Eukaryota</taxon>
        <taxon>Metazoa</taxon>
        <taxon>Spiralia</taxon>
        <taxon>Lophotrochozoa</taxon>
        <taxon>Mollusca</taxon>
        <taxon>Gastropoda</taxon>
        <taxon>Caenogastropoda</taxon>
        <taxon>Littorinimorpha</taxon>
        <taxon>Littorinoidea</taxon>
        <taxon>Littorinidae</taxon>
        <taxon>Littorina</taxon>
    </lineage>
</organism>
<keyword evidence="3" id="KW-1185">Reference proteome</keyword>